<reference evidence="8" key="1">
    <citation type="submission" date="2025-08" db="UniProtKB">
        <authorList>
            <consortium name="RefSeq"/>
        </authorList>
    </citation>
    <scope>IDENTIFICATION</scope>
</reference>
<evidence type="ECO:0000313" key="7">
    <source>
        <dbReference type="Proteomes" id="UP000695022"/>
    </source>
</evidence>
<protein>
    <submittedName>
        <fullName evidence="8">Small integral membrane protein 12-like</fullName>
    </submittedName>
</protein>
<evidence type="ECO:0000313" key="8">
    <source>
        <dbReference type="RefSeq" id="XP_014669712.1"/>
    </source>
</evidence>
<keyword evidence="3 6" id="KW-0812">Transmembrane</keyword>
<dbReference type="RefSeq" id="XP_014669712.1">
    <property type="nucleotide sequence ID" value="XM_014814226.1"/>
</dbReference>
<dbReference type="Pfam" id="PF15990">
    <property type="entry name" value="UPF0767"/>
    <property type="match status" value="1"/>
</dbReference>
<evidence type="ECO:0000256" key="3">
    <source>
        <dbReference type="ARBA" id="ARBA00022692"/>
    </source>
</evidence>
<proteinExistence type="inferred from homology"/>
<comment type="similarity">
    <text evidence="2">Belongs to the SMIM12 family.</text>
</comment>
<name>A0ABM1EBZ1_PRICU</name>
<keyword evidence="5 6" id="KW-0472">Membrane</keyword>
<evidence type="ECO:0000256" key="6">
    <source>
        <dbReference type="SAM" id="Phobius"/>
    </source>
</evidence>
<dbReference type="PANTHER" id="PTHR28599:SF1">
    <property type="entry name" value="SMALL INTEGRAL MEMBRANE PROTEIN 12"/>
    <property type="match status" value="1"/>
</dbReference>
<evidence type="ECO:0000256" key="5">
    <source>
        <dbReference type="ARBA" id="ARBA00023136"/>
    </source>
</evidence>
<keyword evidence="7" id="KW-1185">Reference proteome</keyword>
<dbReference type="Proteomes" id="UP000695022">
    <property type="component" value="Unplaced"/>
</dbReference>
<gene>
    <name evidence="8" type="primary">LOC106810777</name>
</gene>
<dbReference type="InterPro" id="IPR031933">
    <property type="entry name" value="UPF0767"/>
</dbReference>
<keyword evidence="4 6" id="KW-1133">Transmembrane helix</keyword>
<comment type="subcellular location">
    <subcellularLocation>
        <location evidence="1">Membrane</location>
        <topology evidence="1">Single-pass membrane protein</topology>
    </subcellularLocation>
</comment>
<sequence length="90" mass="10474">MVWFILWNSLRAYAPYIVAPVAAVIGIVGYNVESWVRKGDLSTPYRDSIQEQREDRLLDELTSNDPTHINSLKEKREIPRTVFRKNDPTL</sequence>
<accession>A0ABM1EBZ1</accession>
<evidence type="ECO:0000256" key="4">
    <source>
        <dbReference type="ARBA" id="ARBA00022989"/>
    </source>
</evidence>
<evidence type="ECO:0000256" key="1">
    <source>
        <dbReference type="ARBA" id="ARBA00004167"/>
    </source>
</evidence>
<feature type="transmembrane region" description="Helical" evidence="6">
    <location>
        <begin position="12"/>
        <end position="32"/>
    </location>
</feature>
<organism evidence="7 8">
    <name type="scientific">Priapulus caudatus</name>
    <name type="common">Priapulid worm</name>
    <dbReference type="NCBI Taxonomy" id="37621"/>
    <lineage>
        <taxon>Eukaryota</taxon>
        <taxon>Metazoa</taxon>
        <taxon>Ecdysozoa</taxon>
        <taxon>Scalidophora</taxon>
        <taxon>Priapulida</taxon>
        <taxon>Priapulimorpha</taxon>
        <taxon>Priapulimorphida</taxon>
        <taxon>Priapulidae</taxon>
        <taxon>Priapulus</taxon>
    </lineage>
</organism>
<dbReference type="GeneID" id="106810777"/>
<dbReference type="PANTHER" id="PTHR28599">
    <property type="entry name" value="SMALL INTEGRAL MEMBRANE PROTEIN 12"/>
    <property type="match status" value="1"/>
</dbReference>
<evidence type="ECO:0000256" key="2">
    <source>
        <dbReference type="ARBA" id="ARBA00007304"/>
    </source>
</evidence>